<name>A0A139SMW9_9BACT</name>
<gene>
    <name evidence="1" type="ORF">AXK11_05625</name>
</gene>
<proteinExistence type="predicted"/>
<sequence>MLPNLIARLGKRLLKWSQGGTVKRVTTLKRYLWRAILGPRSAFDVYVGQAWAELPDRAGFLKVISTNREGARG</sequence>
<evidence type="ECO:0000313" key="2">
    <source>
        <dbReference type="Proteomes" id="UP000070058"/>
    </source>
</evidence>
<protein>
    <submittedName>
        <fullName evidence="1">Uncharacterized protein</fullName>
    </submittedName>
</protein>
<organism evidence="1 2">
    <name type="scientific">Cephaloticoccus primus</name>
    <dbReference type="NCBI Taxonomy" id="1548207"/>
    <lineage>
        <taxon>Bacteria</taxon>
        <taxon>Pseudomonadati</taxon>
        <taxon>Verrucomicrobiota</taxon>
        <taxon>Opitutia</taxon>
        <taxon>Opitutales</taxon>
        <taxon>Opitutaceae</taxon>
        <taxon>Cephaloticoccus</taxon>
    </lineage>
</organism>
<accession>A0A139SMW9</accession>
<keyword evidence="2" id="KW-1185">Reference proteome</keyword>
<dbReference type="EMBL" id="LSZQ01000042">
    <property type="protein sequence ID" value="KXU35820.1"/>
    <property type="molecule type" value="Genomic_DNA"/>
</dbReference>
<dbReference type="AlphaFoldDB" id="A0A139SMW9"/>
<comment type="caution">
    <text evidence="1">The sequence shown here is derived from an EMBL/GenBank/DDBJ whole genome shotgun (WGS) entry which is preliminary data.</text>
</comment>
<reference evidence="2" key="1">
    <citation type="submission" date="2016-02" db="EMBL/GenBank/DDBJ databases">
        <authorList>
            <person name="Sanders J.G."/>
            <person name="Lin J.Y."/>
            <person name="Wertz J.T."/>
            <person name="Russell J.A."/>
            <person name="Moreau C.S."/>
            <person name="Powell S."/>
        </authorList>
    </citation>
    <scope>NUCLEOTIDE SEQUENCE [LARGE SCALE GENOMIC DNA]</scope>
    <source>
        <strain evidence="2">CAG34</strain>
    </source>
</reference>
<dbReference type="Proteomes" id="UP000070058">
    <property type="component" value="Unassembled WGS sequence"/>
</dbReference>
<evidence type="ECO:0000313" key="1">
    <source>
        <dbReference type="EMBL" id="KXU35820.1"/>
    </source>
</evidence>